<evidence type="ECO:0000259" key="1">
    <source>
        <dbReference type="PROSITE" id="PS51186"/>
    </source>
</evidence>
<dbReference type="EMBL" id="FQZO01000005">
    <property type="protein sequence ID" value="SHJ51281.1"/>
    <property type="molecule type" value="Genomic_DNA"/>
</dbReference>
<gene>
    <name evidence="2" type="ORF">SAMN05444401_3265</name>
</gene>
<protein>
    <submittedName>
        <fullName evidence="2">Acetyltransferase (GNAT) family protein</fullName>
    </submittedName>
</protein>
<dbReference type="Pfam" id="PF00583">
    <property type="entry name" value="Acetyltransf_1"/>
    <property type="match status" value="1"/>
</dbReference>
<keyword evidence="3" id="KW-1185">Reference proteome</keyword>
<dbReference type="InterPro" id="IPR000182">
    <property type="entry name" value="GNAT_dom"/>
</dbReference>
<dbReference type="CDD" id="cd04301">
    <property type="entry name" value="NAT_SF"/>
    <property type="match status" value="1"/>
</dbReference>
<keyword evidence="2" id="KW-0808">Transferase</keyword>
<sequence length="149" mass="17293">MEEINIRKADVKDFNFIASLSKQMGYEVSIEDVVCRYSYMVNNSNSLLLVAEENQEVVGWIQSEVHSKLGKYNFAMISGLVVDKNHRNKGIGTELILNTEKWCNKRGCYGVSLSSGKERKEAHNLYKKLGYINKEKYYFFYKILNKVTR</sequence>
<dbReference type="PANTHER" id="PTHR43072">
    <property type="entry name" value="N-ACETYLTRANSFERASE"/>
    <property type="match status" value="1"/>
</dbReference>
<dbReference type="STRING" id="1121298.SAMN05444401_3265"/>
<dbReference type="InterPro" id="IPR016181">
    <property type="entry name" value="Acyl_CoA_acyltransferase"/>
</dbReference>
<dbReference type="SUPFAM" id="SSF55729">
    <property type="entry name" value="Acyl-CoA N-acyltransferases (Nat)"/>
    <property type="match status" value="1"/>
</dbReference>
<dbReference type="PANTHER" id="PTHR43072:SF52">
    <property type="entry name" value="GCN5-RELATED N-ACETYLTRANSFERASE"/>
    <property type="match status" value="1"/>
</dbReference>
<dbReference type="Gene3D" id="3.40.630.30">
    <property type="match status" value="1"/>
</dbReference>
<accession>A0A1M6JXD1</accession>
<proteinExistence type="predicted"/>
<name>A0A1M6JXD1_9CLOT</name>
<dbReference type="Proteomes" id="UP000184080">
    <property type="component" value="Unassembled WGS sequence"/>
</dbReference>
<dbReference type="PROSITE" id="PS51186">
    <property type="entry name" value="GNAT"/>
    <property type="match status" value="1"/>
</dbReference>
<dbReference type="GO" id="GO:0016747">
    <property type="term" value="F:acyltransferase activity, transferring groups other than amino-acyl groups"/>
    <property type="evidence" value="ECO:0007669"/>
    <property type="project" value="InterPro"/>
</dbReference>
<dbReference type="RefSeq" id="WP_073009033.1">
    <property type="nucleotide sequence ID" value="NZ_FQZO01000005.1"/>
</dbReference>
<feature type="domain" description="N-acetyltransferase" evidence="1">
    <location>
        <begin position="4"/>
        <end position="149"/>
    </location>
</feature>
<reference evidence="2 3" key="1">
    <citation type="submission" date="2016-11" db="EMBL/GenBank/DDBJ databases">
        <authorList>
            <person name="Jaros S."/>
            <person name="Januszkiewicz K."/>
            <person name="Wedrychowicz H."/>
        </authorList>
    </citation>
    <scope>NUCLEOTIDE SEQUENCE [LARGE SCALE GENOMIC DNA]</scope>
    <source>
        <strain evidence="2 3">DSM 21864</strain>
    </source>
</reference>
<evidence type="ECO:0000313" key="2">
    <source>
        <dbReference type="EMBL" id="SHJ51281.1"/>
    </source>
</evidence>
<evidence type="ECO:0000313" key="3">
    <source>
        <dbReference type="Proteomes" id="UP000184080"/>
    </source>
</evidence>
<dbReference type="AlphaFoldDB" id="A0A1M6JXD1"/>
<organism evidence="2 3">
    <name type="scientific">Clostridium amylolyticum</name>
    <dbReference type="NCBI Taxonomy" id="1121298"/>
    <lineage>
        <taxon>Bacteria</taxon>
        <taxon>Bacillati</taxon>
        <taxon>Bacillota</taxon>
        <taxon>Clostridia</taxon>
        <taxon>Eubacteriales</taxon>
        <taxon>Clostridiaceae</taxon>
        <taxon>Clostridium</taxon>
    </lineage>
</organism>